<dbReference type="GO" id="GO:0000166">
    <property type="term" value="F:nucleotide binding"/>
    <property type="evidence" value="ECO:0007669"/>
    <property type="project" value="UniProtKB-KW"/>
</dbReference>
<evidence type="ECO:0000313" key="10">
    <source>
        <dbReference type="Proteomes" id="UP001208570"/>
    </source>
</evidence>
<accession>A0AAD9JB80</accession>
<proteinExistence type="inferred from homology"/>
<dbReference type="GO" id="GO:0001653">
    <property type="term" value="F:peptide receptor activity"/>
    <property type="evidence" value="ECO:0007669"/>
    <property type="project" value="TreeGrafter"/>
</dbReference>
<dbReference type="Gene3D" id="3.40.50.2300">
    <property type="match status" value="1"/>
</dbReference>
<dbReference type="GO" id="GO:0004672">
    <property type="term" value="F:protein kinase activity"/>
    <property type="evidence" value="ECO:0007669"/>
    <property type="project" value="InterPro"/>
</dbReference>
<dbReference type="SUPFAM" id="SSF56112">
    <property type="entry name" value="Protein kinase-like (PK-like)"/>
    <property type="match status" value="1"/>
</dbReference>
<dbReference type="SMART" id="SM00044">
    <property type="entry name" value="CYCc"/>
    <property type="match status" value="1"/>
</dbReference>
<dbReference type="AlphaFoldDB" id="A0AAD9JB80"/>
<dbReference type="EMBL" id="JAODUP010000433">
    <property type="protein sequence ID" value="KAK2149866.1"/>
    <property type="molecule type" value="Genomic_DNA"/>
</dbReference>
<feature type="domain" description="Guanylate cyclase" evidence="8">
    <location>
        <begin position="447"/>
        <end position="577"/>
    </location>
</feature>
<dbReference type="Gene3D" id="1.10.510.10">
    <property type="entry name" value="Transferase(Phosphotransferase) domain 1"/>
    <property type="match status" value="1"/>
</dbReference>
<dbReference type="PROSITE" id="PS00452">
    <property type="entry name" value="GUANYLATE_CYCLASE_1"/>
    <property type="match status" value="1"/>
</dbReference>
<dbReference type="InterPro" id="IPR028082">
    <property type="entry name" value="Peripla_BP_I"/>
</dbReference>
<comment type="similarity">
    <text evidence="7">Belongs to the adenylyl cyclase class-4/guanylyl cyclase family.</text>
</comment>
<gene>
    <name evidence="9" type="ORF">LSH36_433g00068</name>
</gene>
<keyword evidence="6 7" id="KW-0456">Lyase</keyword>
<keyword evidence="10" id="KW-1185">Reference proteome</keyword>
<dbReference type="InterPro" id="IPR018297">
    <property type="entry name" value="A/G_cyclase_CS"/>
</dbReference>
<organism evidence="9 10">
    <name type="scientific">Paralvinella palmiformis</name>
    <dbReference type="NCBI Taxonomy" id="53620"/>
    <lineage>
        <taxon>Eukaryota</taxon>
        <taxon>Metazoa</taxon>
        <taxon>Spiralia</taxon>
        <taxon>Lophotrochozoa</taxon>
        <taxon>Annelida</taxon>
        <taxon>Polychaeta</taxon>
        <taxon>Sedentaria</taxon>
        <taxon>Canalipalpata</taxon>
        <taxon>Terebellida</taxon>
        <taxon>Terebelliformia</taxon>
        <taxon>Alvinellidae</taxon>
        <taxon>Paralvinella</taxon>
    </lineage>
</organism>
<sequence length="591" mass="67174">MFPTACTSPDLENRRLFPTLVRCATNNNKLGDAVRVIISQYGWTQIAMLTEDAEVCNYGAEGIKNQMKVMGYYMFLTDATYLYLTILDELLSERKNYSDGQLFQKKARNRDFYGLTGHVILDNNADRSPDYWLWHCPPDEQQCQPFALLAFSLRSMASCPSFASGQTNEALFNRNQLMKTKIGTYNGSLVAVKYIDKPSINLTRKQLVELNTDILENDDINLDWMFKTSLLTDLINGMVFIGKTSFHSHGSLKSANCLIDSRWVLKISDFGLVKFKEGEKDNEEESDFKRHEKLLWTAPELLRLSEAERPLNGTPKDILEKVRNTEEVPYRPEPPDGYGSAGAPPDVIQLMHKCWDEEPISRPSFDEIRKIFKSINKGRRTNIMDNIISMLEKYASNLESLVQQRTGELMEEKKKTDILLYRMLPTIVAEKLKKGQSVEPEMYDAVTIYFSDIVGFTNLSSLSTPMQVVDLLNDLYTTFDRTIQKYDVYKVETIGDAYMTVSGLPVRNGNRHVVEIADMATALLDEVLTFRIRHMPDRILHLRIGLHTGPCAAGIVGQTMPRYCLFGDTVNMASRMESTGEGTLAHNIIKG</sequence>
<evidence type="ECO:0000256" key="3">
    <source>
        <dbReference type="ARBA" id="ARBA00022741"/>
    </source>
</evidence>
<evidence type="ECO:0000256" key="6">
    <source>
        <dbReference type="ARBA" id="ARBA00023239"/>
    </source>
</evidence>
<dbReference type="Pfam" id="PF01094">
    <property type="entry name" value="ANF_receptor"/>
    <property type="match status" value="1"/>
</dbReference>
<dbReference type="InterPro" id="IPR029787">
    <property type="entry name" value="Nucleotide_cyclase"/>
</dbReference>
<evidence type="ECO:0000256" key="7">
    <source>
        <dbReference type="RuleBase" id="RU000405"/>
    </source>
</evidence>
<evidence type="ECO:0000256" key="1">
    <source>
        <dbReference type="ARBA" id="ARBA00004479"/>
    </source>
</evidence>
<dbReference type="InterPro" id="IPR050401">
    <property type="entry name" value="Cyclic_nucleotide_synthase"/>
</dbReference>
<dbReference type="GO" id="GO:0035556">
    <property type="term" value="P:intracellular signal transduction"/>
    <property type="evidence" value="ECO:0007669"/>
    <property type="project" value="InterPro"/>
</dbReference>
<protein>
    <recommendedName>
        <fullName evidence="8">Guanylate cyclase domain-containing protein</fullName>
    </recommendedName>
</protein>
<evidence type="ECO:0000256" key="5">
    <source>
        <dbReference type="ARBA" id="ARBA00023136"/>
    </source>
</evidence>
<dbReference type="GO" id="GO:0007168">
    <property type="term" value="P:receptor guanylyl cyclase signaling pathway"/>
    <property type="evidence" value="ECO:0007669"/>
    <property type="project" value="TreeGrafter"/>
</dbReference>
<dbReference type="PANTHER" id="PTHR11920">
    <property type="entry name" value="GUANYLYL CYCLASE"/>
    <property type="match status" value="1"/>
</dbReference>
<dbReference type="FunFam" id="3.30.70.1230:FF:000030">
    <property type="entry name" value="Si:ch211-215j19.12"/>
    <property type="match status" value="1"/>
</dbReference>
<keyword evidence="4" id="KW-1133">Transmembrane helix</keyword>
<dbReference type="PANTHER" id="PTHR11920:SF501">
    <property type="entry name" value="GUANYLATE CYCLASE 32E"/>
    <property type="match status" value="1"/>
</dbReference>
<evidence type="ECO:0000313" key="9">
    <source>
        <dbReference type="EMBL" id="KAK2149866.1"/>
    </source>
</evidence>
<dbReference type="SUPFAM" id="SSF53822">
    <property type="entry name" value="Periplasmic binding protein-like I"/>
    <property type="match status" value="2"/>
</dbReference>
<dbReference type="Gene3D" id="3.30.70.1230">
    <property type="entry name" value="Nucleotide cyclase"/>
    <property type="match status" value="1"/>
</dbReference>
<reference evidence="9" key="1">
    <citation type="journal article" date="2023" name="Mol. Biol. Evol.">
        <title>Third-Generation Sequencing Reveals the Adaptive Role of the Epigenome in Three Deep-Sea Polychaetes.</title>
        <authorList>
            <person name="Perez M."/>
            <person name="Aroh O."/>
            <person name="Sun Y."/>
            <person name="Lan Y."/>
            <person name="Juniper S.K."/>
            <person name="Young C.R."/>
            <person name="Angers B."/>
            <person name="Qian P.Y."/>
        </authorList>
    </citation>
    <scope>NUCLEOTIDE SEQUENCE</scope>
    <source>
        <strain evidence="9">P08H-3</strain>
    </source>
</reference>
<dbReference type="Proteomes" id="UP001208570">
    <property type="component" value="Unassembled WGS sequence"/>
</dbReference>
<dbReference type="GO" id="GO:0004383">
    <property type="term" value="F:guanylate cyclase activity"/>
    <property type="evidence" value="ECO:0007669"/>
    <property type="project" value="TreeGrafter"/>
</dbReference>
<dbReference type="PROSITE" id="PS50125">
    <property type="entry name" value="GUANYLATE_CYCLASE_2"/>
    <property type="match status" value="1"/>
</dbReference>
<evidence type="ECO:0000259" key="8">
    <source>
        <dbReference type="PROSITE" id="PS50125"/>
    </source>
</evidence>
<dbReference type="Pfam" id="PF07714">
    <property type="entry name" value="PK_Tyr_Ser-Thr"/>
    <property type="match status" value="1"/>
</dbReference>
<keyword evidence="5" id="KW-0472">Membrane</keyword>
<name>A0AAD9JB80_9ANNE</name>
<dbReference type="InterPro" id="IPR011009">
    <property type="entry name" value="Kinase-like_dom_sf"/>
</dbReference>
<dbReference type="InterPro" id="IPR001054">
    <property type="entry name" value="A/G_cyclase"/>
</dbReference>
<keyword evidence="3" id="KW-0547">Nucleotide-binding</keyword>
<evidence type="ECO:0000256" key="2">
    <source>
        <dbReference type="ARBA" id="ARBA00022692"/>
    </source>
</evidence>
<dbReference type="GO" id="GO:0004016">
    <property type="term" value="F:adenylate cyclase activity"/>
    <property type="evidence" value="ECO:0007669"/>
    <property type="project" value="TreeGrafter"/>
</dbReference>
<dbReference type="SUPFAM" id="SSF55073">
    <property type="entry name" value="Nucleotide cyclase"/>
    <property type="match status" value="1"/>
</dbReference>
<dbReference type="CDD" id="cd07302">
    <property type="entry name" value="CHD"/>
    <property type="match status" value="1"/>
</dbReference>
<dbReference type="GO" id="GO:0005886">
    <property type="term" value="C:plasma membrane"/>
    <property type="evidence" value="ECO:0007669"/>
    <property type="project" value="TreeGrafter"/>
</dbReference>
<dbReference type="Pfam" id="PF00211">
    <property type="entry name" value="Guanylate_cyc"/>
    <property type="match status" value="1"/>
</dbReference>
<keyword evidence="2" id="KW-0812">Transmembrane</keyword>
<comment type="subcellular location">
    <subcellularLocation>
        <location evidence="1">Membrane</location>
        <topology evidence="1">Single-pass type I membrane protein</topology>
    </subcellularLocation>
</comment>
<evidence type="ECO:0000256" key="4">
    <source>
        <dbReference type="ARBA" id="ARBA00022989"/>
    </source>
</evidence>
<dbReference type="InterPro" id="IPR001828">
    <property type="entry name" value="ANF_lig-bd_rcpt"/>
</dbReference>
<comment type="caution">
    <text evidence="9">The sequence shown here is derived from an EMBL/GenBank/DDBJ whole genome shotgun (WGS) entry which is preliminary data.</text>
</comment>
<dbReference type="InterPro" id="IPR001245">
    <property type="entry name" value="Ser-Thr/Tyr_kinase_cat_dom"/>
</dbReference>
<dbReference type="Gene3D" id="6.10.250.780">
    <property type="match status" value="1"/>
</dbReference>